<gene>
    <name evidence="2" type="ORF">ALQ07_05406</name>
</gene>
<dbReference type="SUPFAM" id="SSF52540">
    <property type="entry name" value="P-loop containing nucleoside triphosphate hydrolases"/>
    <property type="match status" value="1"/>
</dbReference>
<evidence type="ECO:0000313" key="3">
    <source>
        <dbReference type="Proteomes" id="UP000273140"/>
    </source>
</evidence>
<evidence type="ECO:0000256" key="1">
    <source>
        <dbReference type="SAM" id="Coils"/>
    </source>
</evidence>
<dbReference type="Proteomes" id="UP000273140">
    <property type="component" value="Unassembled WGS sequence"/>
</dbReference>
<dbReference type="Gene3D" id="3.40.50.300">
    <property type="entry name" value="P-loop containing nucleotide triphosphate hydrolases"/>
    <property type="match status" value="1"/>
</dbReference>
<proteinExistence type="predicted"/>
<accession>A0A3M4KDH6</accession>
<name>A0A3M4KDH6_PSESF</name>
<dbReference type="EMBL" id="RBRB01000333">
    <property type="protein sequence ID" value="RMQ27237.1"/>
    <property type="molecule type" value="Genomic_DNA"/>
</dbReference>
<keyword evidence="1" id="KW-0175">Coiled coil</keyword>
<feature type="coiled-coil region" evidence="1">
    <location>
        <begin position="481"/>
        <end position="508"/>
    </location>
</feature>
<protein>
    <submittedName>
        <fullName evidence="2">Uncharacterized protein</fullName>
    </submittedName>
</protein>
<sequence length="2222" mass="249603">MTRVASSLRTCSIVACGYHSRCASPHAARLPRSRHCGRAALGRGLQGPVLASHFFIRYGYQMSNLIFAADVDRSLIDQFSSEGAGLPDQTMLNPKGERDPSELERIIGMTRAIRRREQANVKLGLRVMDFHATSCGRLKLLLQDLFNAQQRLLKKSKSIAGFHSWERVIFSKFDESWHDPKGAIAQRFDALSQEDRDALDGLLEKQLAWVETAKKWDADLREFIQGRTYIKQLGGMVALLLDQLARWDDLSADEKIAVADGAYAVATPFSNELLGIFITRQPALMGYYTALLEDEQKTRSVGDRVLSDDAPQAQQVAEPSTSDENPSAPLSLFGLYSELFQLAQQAKADAGNLHYAEQIEALITSNLPRLKQEYALSEDSVRKILAECIDVLIKIGQELALQDFLDVEFLKAFKIAWLEYFNGQLQEEVSETFLTDLTEERETGSTEIKERLLQAEAVTVRIESDLTGFNEKLKVANFREKSELRNSIAEAEESRVRIKRQLQEVEQEGCDLLLPPGYRLESLDADDRDVALRTDDYHPTARSALKAWEAMGCTPEQPPTPTLPDVAPMPSPSEPIVEQVSEPGTAHTPLVADVDTDSVMGEEPNLDEVPEPIADCEPADEITSESEPDLPGHAIATGLATVVVAEPEELPPSDPAEEEVNVSQFYTTPTAARERLEDCRQTMDVVPAIAVENIALLWIKSGQLPLASKTLEIAGRMHLAGDLLSLPLVQSAYHGMHVWRGDTATVIRVQQNLHQLSSEIIESWIYRRPGGRIVPYLVLAATLQPTLFCGVMTNASRLLASVAGYFDGPVAKLIDEVVSFSSHNIRLDVDALREQPTSNDKELRDKLAARLVEWQDRILNKQTGWAPARKAMKECLGRDDFDLTFQSIVKDDASRINEVRAFVDQYRDKDEQFRLMAAEIHKMMNESTAAPQIEGNARNWFLRSIDEIVEVADQWVEGHTLLGQRTSEVTRFAPRFLTMLSAATTHLSQRFQSTEDPEHQAGLHLAMTVLQRLSKVGERHDETIWEVSRITGWLQWPTEWLATSADDTPAHQLTLLTHLLEQGMDDSTLASEALENKNFRHALLLTLNAQDSKKGSKAQSIEAIKRLFLEEVHRCNIRSDQMRGLLDNANIASLIDDERHYQLRGELEHLQDQLKNLRVLDDLSEIHSSLDDLESSIVNKFTAKKVELEASLEALVNQALVDRGVDWIPAAWMEQIRSALNTHDTTVAEEMLEHLKHSLDKGEPLQSETETGTELLKRFLSLEPQLHALLSENHNPREVVRHLSGSTVSGLSLDSLPTHFKQALEGLINLRRRIKTLDKTTYDELVHILAALGLEAVTPSFSAATAQRTAFSARSRIAQLTLNVRRCDTGRGIVFFNQKSEEQAINVLLANGDWALSELKVLLTEQTQFLHDRTVLISAKELSNDDRNELAKFSKQQRHALLHIDPVMLTMLAGLGTPDHQRLKTFLQLSLPWTFSNPYTGNQMQPAPPEMRYGRQSDVKSLITMRNGAAMIFGGRQLGKTTLLNETQRRFHNPSQRHHAFLYQMDGDLDRANLSGNELEKHRKRVWQMIYQSAVSGQLIKNSYPVDADAMIAELREYFAKDNPDALMVCLDEIDPILGLDAANGFRIFRDLTGLVNNSNGRFKVVIAGLENVRRFADAPNYPLHQLGSAIQVSIMSPAEALQLIREPLGHLGYEFESPLLMNRILVETNRHPGLIHIVCHELILALNARPNRRVGSVMITADDIEQIRKDPNIRQLICDRFDITLNLDLRYKLIAYSLISQSTSSFSPNRAKSIVQEWAPHIFEPMTDAQFEAFLDELCGLGVLQYMRRTEGGKEYALRNANIMNLVGGQPNIEDKLLAAVEAINENDPLSAHAFPIDAMRPSPLTLRDEKLLISEEVRDKPTLGVIEARSSNYSVGIIAGSEALGLDPQWMVESLLAIGEEEPALNRNQKPGRYSPVHKRDTDLSSASEFKKLLVDVIIDVQAVRKNVMFFVEITGNQPVGMMLDLLDVAHEARLNTNAKRHRVRVIFLMSPRALWQWESNPQLTQGRETMQPFIALDIWKKTALAHLLNKLNLENTSTSTDILEEYSQGWYFSLDRLLAAKNKKTEVVKVNAFGAAYTSLLQAKPKSMDEFLSKAGVTAVSWGRPVLSALCEEERFDEEDLEIRLMDDYGDVDPQQALRWLTRLRIVVPCRGAMKKNYYRIPLSIKAALLIKAPQESKA</sequence>
<evidence type="ECO:0000313" key="2">
    <source>
        <dbReference type="EMBL" id="RMQ27237.1"/>
    </source>
</evidence>
<organism evidence="2 3">
    <name type="scientific">Pseudomonas syringae pv. actinidiae</name>
    <dbReference type="NCBI Taxonomy" id="103796"/>
    <lineage>
        <taxon>Bacteria</taxon>
        <taxon>Pseudomonadati</taxon>
        <taxon>Pseudomonadota</taxon>
        <taxon>Gammaproteobacteria</taxon>
        <taxon>Pseudomonadales</taxon>
        <taxon>Pseudomonadaceae</taxon>
        <taxon>Pseudomonas</taxon>
        <taxon>Pseudomonas syringae</taxon>
    </lineage>
</organism>
<comment type="caution">
    <text evidence="2">The sequence shown here is derived from an EMBL/GenBank/DDBJ whole genome shotgun (WGS) entry which is preliminary data.</text>
</comment>
<reference evidence="2 3" key="1">
    <citation type="submission" date="2018-08" db="EMBL/GenBank/DDBJ databases">
        <title>Recombination of ecologically and evolutionarily significant loci maintains genetic cohesion in the Pseudomonas syringae species complex.</title>
        <authorList>
            <person name="Dillon M."/>
            <person name="Thakur S."/>
            <person name="Almeida R.N.D."/>
            <person name="Weir B.S."/>
            <person name="Guttman D.S."/>
        </authorList>
    </citation>
    <scope>NUCLEOTIDE SEQUENCE [LARGE SCALE GENOMIC DNA]</scope>
    <source>
        <strain evidence="2 3">ICMP 19074</strain>
    </source>
</reference>
<dbReference type="InterPro" id="IPR027417">
    <property type="entry name" value="P-loop_NTPase"/>
</dbReference>
<feature type="coiled-coil region" evidence="1">
    <location>
        <begin position="1140"/>
        <end position="1198"/>
    </location>
</feature>